<reference evidence="4 5" key="1">
    <citation type="submission" date="2016-11" db="EMBL/GenBank/DDBJ databases">
        <title>Draft Genome Sequences of Nine Cyanobacterial Strains from Diverse Habitats.</title>
        <authorList>
            <person name="Zhu T."/>
            <person name="Hou S."/>
            <person name="Lu X."/>
            <person name="Hess W.R."/>
        </authorList>
    </citation>
    <scope>NUCLEOTIDE SEQUENCE [LARGE SCALE GENOMIC DNA]</scope>
    <source>
        <strain evidence="4 5">NIES-593</strain>
    </source>
</reference>
<dbReference type="PIRSF" id="PIRSF016661">
    <property type="entry name" value="BioY"/>
    <property type="match status" value="1"/>
</dbReference>
<feature type="transmembrane region" description="Helical" evidence="3">
    <location>
        <begin position="116"/>
        <end position="135"/>
    </location>
</feature>
<proteinExistence type="inferred from homology"/>
<dbReference type="InterPro" id="IPR003784">
    <property type="entry name" value="BioY"/>
</dbReference>
<keyword evidence="5" id="KW-1185">Reference proteome</keyword>
<evidence type="ECO:0000313" key="5">
    <source>
        <dbReference type="Proteomes" id="UP000186868"/>
    </source>
</evidence>
<sequence>MNRRTHARKHLFQNRELIINVSGLNELLWALIGLLLTIFGTFIEAFITNPPWDWADRGMFSQSLGTTCQIGAVLLTGCLGGKNAGALSQIVYVVLGLLWLPIFGRGGGLEYVREPSFGYLVGFIPGAWLCGAIAFRHRTKLESLAGSALCGLLAIHFCGLIYLVGLSFFDSAGDLFVSLENLPQLINRYSIAPLPGQMVLICVVSVIAFVLRRVLFY</sequence>
<evidence type="ECO:0000256" key="1">
    <source>
        <dbReference type="ARBA" id="ARBA00010692"/>
    </source>
</evidence>
<keyword evidence="2" id="KW-0813">Transport</keyword>
<keyword evidence="3" id="KW-0812">Transmembrane</keyword>
<dbReference type="PANTHER" id="PTHR34295">
    <property type="entry name" value="BIOTIN TRANSPORTER BIOY"/>
    <property type="match status" value="1"/>
</dbReference>
<accession>A0A1U7HTK4</accession>
<evidence type="ECO:0000256" key="3">
    <source>
        <dbReference type="SAM" id="Phobius"/>
    </source>
</evidence>
<dbReference type="STRING" id="1921803.NIES593_01080"/>
<comment type="caution">
    <text evidence="4">The sequence shown here is derived from an EMBL/GenBank/DDBJ whole genome shotgun (WGS) entry which is preliminary data.</text>
</comment>
<dbReference type="Proteomes" id="UP000186868">
    <property type="component" value="Unassembled WGS sequence"/>
</dbReference>
<comment type="similarity">
    <text evidence="1 2">Belongs to the BioY family.</text>
</comment>
<keyword evidence="2" id="KW-1003">Cell membrane</keyword>
<comment type="subcellular location">
    <subcellularLocation>
        <location evidence="2">Cell membrane</location>
        <topology evidence="2">Multi-pass membrane protein</topology>
    </subcellularLocation>
</comment>
<dbReference type="Pfam" id="PF02632">
    <property type="entry name" value="BioY"/>
    <property type="match status" value="1"/>
</dbReference>
<dbReference type="AlphaFoldDB" id="A0A1U7HTK4"/>
<keyword evidence="3" id="KW-1133">Transmembrane helix</keyword>
<feature type="transmembrane region" description="Helical" evidence="3">
    <location>
        <begin position="86"/>
        <end position="104"/>
    </location>
</feature>
<feature type="transmembrane region" description="Helical" evidence="3">
    <location>
        <begin position="189"/>
        <end position="211"/>
    </location>
</feature>
<gene>
    <name evidence="4" type="ORF">NIES593_01080</name>
</gene>
<dbReference type="GO" id="GO:0005886">
    <property type="term" value="C:plasma membrane"/>
    <property type="evidence" value="ECO:0007669"/>
    <property type="project" value="UniProtKB-SubCell"/>
</dbReference>
<evidence type="ECO:0000313" key="4">
    <source>
        <dbReference type="EMBL" id="OKH26912.1"/>
    </source>
</evidence>
<dbReference type="Gene3D" id="1.10.1760.20">
    <property type="match status" value="1"/>
</dbReference>
<dbReference type="EMBL" id="MRCB01000001">
    <property type="protein sequence ID" value="OKH26912.1"/>
    <property type="molecule type" value="Genomic_DNA"/>
</dbReference>
<organism evidence="4 5">
    <name type="scientific">Hydrococcus rivularis NIES-593</name>
    <dbReference type="NCBI Taxonomy" id="1921803"/>
    <lineage>
        <taxon>Bacteria</taxon>
        <taxon>Bacillati</taxon>
        <taxon>Cyanobacteriota</taxon>
        <taxon>Cyanophyceae</taxon>
        <taxon>Pleurocapsales</taxon>
        <taxon>Hydrococcaceae</taxon>
        <taxon>Hydrococcus</taxon>
    </lineage>
</organism>
<dbReference type="GO" id="GO:0015225">
    <property type="term" value="F:biotin transmembrane transporter activity"/>
    <property type="evidence" value="ECO:0007669"/>
    <property type="project" value="UniProtKB-UniRule"/>
</dbReference>
<name>A0A1U7HTK4_9CYAN</name>
<protein>
    <recommendedName>
        <fullName evidence="2">Biotin transporter</fullName>
    </recommendedName>
</protein>
<feature type="transmembrane region" description="Helical" evidence="3">
    <location>
        <begin position="147"/>
        <end position="169"/>
    </location>
</feature>
<keyword evidence="2 3" id="KW-0472">Membrane</keyword>
<evidence type="ECO:0000256" key="2">
    <source>
        <dbReference type="PIRNR" id="PIRNR016661"/>
    </source>
</evidence>
<feature type="transmembrane region" description="Helical" evidence="3">
    <location>
        <begin position="59"/>
        <end position="79"/>
    </location>
</feature>
<dbReference type="PANTHER" id="PTHR34295:SF1">
    <property type="entry name" value="BIOTIN TRANSPORTER BIOY"/>
    <property type="match status" value="1"/>
</dbReference>
<feature type="transmembrane region" description="Helical" evidence="3">
    <location>
        <begin position="27"/>
        <end position="47"/>
    </location>
</feature>